<dbReference type="PANTHER" id="PTHR30560">
    <property type="entry name" value="TRIGGER FACTOR CHAPERONE AND PEPTIDYL-PROLYL CIS/TRANS ISOMERASE"/>
    <property type="match status" value="1"/>
</dbReference>
<name>A0A154QGJ5_9GAMM</name>
<keyword evidence="8 11" id="KW-0413">Isomerase</keyword>
<evidence type="ECO:0000313" key="15">
    <source>
        <dbReference type="EMBL" id="KZC22941.1"/>
    </source>
</evidence>
<evidence type="ECO:0000259" key="14">
    <source>
        <dbReference type="Pfam" id="PF05698"/>
    </source>
</evidence>
<dbReference type="InterPro" id="IPR037041">
    <property type="entry name" value="Trigger_fac_C_sf"/>
</dbReference>
<evidence type="ECO:0000256" key="10">
    <source>
        <dbReference type="ARBA" id="ARBA00029986"/>
    </source>
</evidence>
<organism evidence="15 16">
    <name type="scientific">Rhodanobacter thiooxydans</name>
    <dbReference type="NCBI Taxonomy" id="416169"/>
    <lineage>
        <taxon>Bacteria</taxon>
        <taxon>Pseudomonadati</taxon>
        <taxon>Pseudomonadota</taxon>
        <taxon>Gammaproteobacteria</taxon>
        <taxon>Lysobacterales</taxon>
        <taxon>Rhodanobacteraceae</taxon>
        <taxon>Rhodanobacter</taxon>
    </lineage>
</organism>
<dbReference type="GO" id="GO:0003755">
    <property type="term" value="F:peptidyl-prolyl cis-trans isomerase activity"/>
    <property type="evidence" value="ECO:0007669"/>
    <property type="project" value="UniProtKB-UniRule"/>
</dbReference>
<dbReference type="NCBIfam" id="TIGR00115">
    <property type="entry name" value="tig"/>
    <property type="match status" value="1"/>
</dbReference>
<dbReference type="Pfam" id="PF05698">
    <property type="entry name" value="Trigger_C"/>
    <property type="match status" value="1"/>
</dbReference>
<reference evidence="15 16" key="1">
    <citation type="journal article" date="2016" name="MBio">
        <title>Lateral Gene Transfer in a Heavy Metal-Contaminated-Groundwater Microbial Community.</title>
        <authorList>
            <person name="Hemme C.L."/>
            <person name="Green S.J."/>
            <person name="Rishishwar L."/>
            <person name="Prakash O."/>
            <person name="Pettenato A."/>
            <person name="Chakraborty R."/>
            <person name="Deutschbauer A.M."/>
            <person name="Van Nostrand J.D."/>
            <person name="Wu L."/>
            <person name="He Z."/>
            <person name="Jordan I.K."/>
            <person name="Hazen T.C."/>
            <person name="Arkin A.P."/>
            <person name="Kostka J.E."/>
            <person name="Zhou J."/>
        </authorList>
    </citation>
    <scope>NUCLEOTIDE SEQUENCE [LARGE SCALE GENOMIC DNA]</scope>
    <source>
        <strain evidence="15 16">FW104-T7</strain>
    </source>
</reference>
<dbReference type="InterPro" id="IPR008881">
    <property type="entry name" value="Trigger_fac_ribosome-bd_bac"/>
</dbReference>
<dbReference type="HAMAP" id="MF_00303">
    <property type="entry name" value="Trigger_factor_Tig"/>
    <property type="match status" value="1"/>
</dbReference>
<dbReference type="InterPro" id="IPR036611">
    <property type="entry name" value="Trigger_fac_ribosome-bd_sf"/>
</dbReference>
<dbReference type="Proteomes" id="UP000076131">
    <property type="component" value="Unassembled WGS sequence"/>
</dbReference>
<feature type="domain" description="PPIase FKBP-type" evidence="12">
    <location>
        <begin position="156"/>
        <end position="233"/>
    </location>
</feature>
<evidence type="ECO:0000313" key="16">
    <source>
        <dbReference type="Proteomes" id="UP000076131"/>
    </source>
</evidence>
<evidence type="ECO:0000256" key="8">
    <source>
        <dbReference type="ARBA" id="ARBA00023235"/>
    </source>
</evidence>
<evidence type="ECO:0000256" key="11">
    <source>
        <dbReference type="HAMAP-Rule" id="MF_00303"/>
    </source>
</evidence>
<evidence type="ECO:0000259" key="13">
    <source>
        <dbReference type="Pfam" id="PF05697"/>
    </source>
</evidence>
<keyword evidence="7 11" id="KW-0143">Chaperone</keyword>
<dbReference type="Gene3D" id="3.10.50.40">
    <property type="match status" value="1"/>
</dbReference>
<keyword evidence="6 11" id="KW-0697">Rotamase</keyword>
<dbReference type="GO" id="GO:0051083">
    <property type="term" value="P:'de novo' cotranslational protein folding"/>
    <property type="evidence" value="ECO:0007669"/>
    <property type="project" value="TreeGrafter"/>
</dbReference>
<comment type="subcellular location">
    <subcellularLocation>
        <location evidence="11">Cytoplasm</location>
    </subcellularLocation>
    <text evidence="11">About half TF is bound to the ribosome near the polypeptide exit tunnel while the other half is free in the cytoplasm.</text>
</comment>
<keyword evidence="11" id="KW-0963">Cytoplasm</keyword>
<dbReference type="EMBL" id="LVJS01000052">
    <property type="protein sequence ID" value="KZC22941.1"/>
    <property type="molecule type" value="Genomic_DNA"/>
</dbReference>
<dbReference type="EC" id="5.2.1.8" evidence="3 11"/>
<dbReference type="GO" id="GO:0043335">
    <property type="term" value="P:protein unfolding"/>
    <property type="evidence" value="ECO:0007669"/>
    <property type="project" value="TreeGrafter"/>
</dbReference>
<evidence type="ECO:0000256" key="6">
    <source>
        <dbReference type="ARBA" id="ARBA00023110"/>
    </source>
</evidence>
<proteinExistence type="inferred from homology"/>
<dbReference type="InterPro" id="IPR005215">
    <property type="entry name" value="Trig_fac"/>
</dbReference>
<dbReference type="GO" id="GO:0044183">
    <property type="term" value="F:protein folding chaperone"/>
    <property type="evidence" value="ECO:0007669"/>
    <property type="project" value="TreeGrafter"/>
</dbReference>
<accession>A0A154QGJ5</accession>
<dbReference type="GO" id="GO:0043022">
    <property type="term" value="F:ribosome binding"/>
    <property type="evidence" value="ECO:0007669"/>
    <property type="project" value="TreeGrafter"/>
</dbReference>
<comment type="catalytic activity">
    <reaction evidence="1 11">
        <text>[protein]-peptidylproline (omega=180) = [protein]-peptidylproline (omega=0)</text>
        <dbReference type="Rhea" id="RHEA:16237"/>
        <dbReference type="Rhea" id="RHEA-COMP:10747"/>
        <dbReference type="Rhea" id="RHEA-COMP:10748"/>
        <dbReference type="ChEBI" id="CHEBI:83833"/>
        <dbReference type="ChEBI" id="CHEBI:83834"/>
        <dbReference type="EC" id="5.2.1.8"/>
    </reaction>
</comment>
<evidence type="ECO:0000256" key="3">
    <source>
        <dbReference type="ARBA" id="ARBA00013194"/>
    </source>
</evidence>
<protein>
    <recommendedName>
        <fullName evidence="4 11">Trigger factor</fullName>
        <shortName evidence="11">TF</shortName>
        <ecNumber evidence="3 11">5.2.1.8</ecNumber>
    </recommendedName>
    <alternativeName>
        <fullName evidence="10 11">PPIase</fullName>
    </alternativeName>
</protein>
<evidence type="ECO:0000259" key="12">
    <source>
        <dbReference type="Pfam" id="PF00254"/>
    </source>
</evidence>
<comment type="similarity">
    <text evidence="2 11">Belongs to the FKBP-type PPIase family. Tig subfamily.</text>
</comment>
<dbReference type="PANTHER" id="PTHR30560:SF3">
    <property type="entry name" value="TRIGGER FACTOR-LIKE PROTEIN TIG, CHLOROPLASTIC"/>
    <property type="match status" value="1"/>
</dbReference>
<dbReference type="AlphaFoldDB" id="A0A154QGJ5"/>
<dbReference type="GO" id="GO:0005737">
    <property type="term" value="C:cytoplasm"/>
    <property type="evidence" value="ECO:0007669"/>
    <property type="project" value="UniProtKB-SubCell"/>
</dbReference>
<dbReference type="STRING" id="416169.RHOFW104T7_16415"/>
<evidence type="ECO:0000256" key="7">
    <source>
        <dbReference type="ARBA" id="ARBA00023186"/>
    </source>
</evidence>
<dbReference type="SUPFAM" id="SSF54534">
    <property type="entry name" value="FKBP-like"/>
    <property type="match status" value="1"/>
</dbReference>
<keyword evidence="9 11" id="KW-0131">Cell cycle</keyword>
<dbReference type="Gene3D" id="1.10.3120.10">
    <property type="entry name" value="Trigger factor, C-terminal domain"/>
    <property type="match status" value="1"/>
</dbReference>
<evidence type="ECO:0000256" key="1">
    <source>
        <dbReference type="ARBA" id="ARBA00000971"/>
    </source>
</evidence>
<feature type="domain" description="Trigger factor ribosome-binding bacterial" evidence="13">
    <location>
        <begin position="1"/>
        <end position="144"/>
    </location>
</feature>
<comment type="caution">
    <text evidence="15">The sequence shown here is derived from an EMBL/GenBank/DDBJ whole genome shotgun (WGS) entry which is preliminary data.</text>
</comment>
<dbReference type="RefSeq" id="WP_008434770.1">
    <property type="nucleotide sequence ID" value="NZ_LVJS01000052.1"/>
</dbReference>
<sequence>MQVSVENIGTLERKLTVKFPAERFETQVSARIAEMGRTVRLKGFRPGKVPTTVIKQRFGDQVRGEVLSDLIGSTLREAVAQEKLQPIANPAIDTTGQPENGEIAYTATFEIMPEFPTVDASALEISRAVAVVTDADIDKMLETLRQQRRSFDEVDRASAEGDFVMFEYSAEAGDYRFPAEGLERAGSVLGSGTLFKALDEALTGRKAGDAFETAIDFPEDFRNAELAGKTAKVSFSILKVQEPKLPSVDAEFAKLFGIVDGDLDTFRKEVRANLERELKAALMARLKSEVAEKLATAHAGLDVPKLMVQSEARNMAAGSVPQGQQPPPQLIEAAMPIARQRVIAGLLMGEIARKQEIKIDRKRVAEQLAAIASTYEEPEKVIELYNGDPQLMSGLQNRVMEDQVAEWVAEHANTTQLDLSFDDVMRPANA</sequence>
<dbReference type="Gene3D" id="3.30.70.1050">
    <property type="entry name" value="Trigger factor ribosome-binding domain"/>
    <property type="match status" value="1"/>
</dbReference>
<evidence type="ECO:0000256" key="9">
    <source>
        <dbReference type="ARBA" id="ARBA00023306"/>
    </source>
</evidence>
<dbReference type="eggNOG" id="COG0544">
    <property type="taxonomic scope" value="Bacteria"/>
</dbReference>
<dbReference type="Pfam" id="PF05697">
    <property type="entry name" value="Trigger_N"/>
    <property type="match status" value="1"/>
</dbReference>
<dbReference type="GO" id="GO:0015031">
    <property type="term" value="P:protein transport"/>
    <property type="evidence" value="ECO:0007669"/>
    <property type="project" value="UniProtKB-UniRule"/>
</dbReference>
<evidence type="ECO:0000256" key="4">
    <source>
        <dbReference type="ARBA" id="ARBA00016902"/>
    </source>
</evidence>
<keyword evidence="16" id="KW-1185">Reference proteome</keyword>
<dbReference type="SUPFAM" id="SSF109998">
    <property type="entry name" value="Triger factor/SurA peptide-binding domain-like"/>
    <property type="match status" value="1"/>
</dbReference>
<comment type="function">
    <text evidence="11">Involved in protein export. Acts as a chaperone by maintaining the newly synthesized protein in an open conformation. Functions as a peptidyl-prolyl cis-trans isomerase.</text>
</comment>
<dbReference type="InterPro" id="IPR008880">
    <property type="entry name" value="Trigger_fac_C"/>
</dbReference>
<dbReference type="InterPro" id="IPR001179">
    <property type="entry name" value="PPIase_FKBP_dom"/>
</dbReference>
<keyword evidence="5 11" id="KW-0132">Cell division</keyword>
<dbReference type="InterPro" id="IPR046357">
    <property type="entry name" value="PPIase_dom_sf"/>
</dbReference>
<gene>
    <name evidence="11" type="primary">tig</name>
    <name evidence="15" type="ORF">RHOFW104T7_16415</name>
</gene>
<dbReference type="PIRSF" id="PIRSF003095">
    <property type="entry name" value="Trigger_factor"/>
    <property type="match status" value="1"/>
</dbReference>
<dbReference type="Pfam" id="PF00254">
    <property type="entry name" value="FKBP_C"/>
    <property type="match status" value="1"/>
</dbReference>
<dbReference type="InterPro" id="IPR027304">
    <property type="entry name" value="Trigger_fact/SurA_dom_sf"/>
</dbReference>
<dbReference type="SUPFAM" id="SSF102735">
    <property type="entry name" value="Trigger factor ribosome-binding domain"/>
    <property type="match status" value="1"/>
</dbReference>
<evidence type="ECO:0000256" key="5">
    <source>
        <dbReference type="ARBA" id="ARBA00022618"/>
    </source>
</evidence>
<evidence type="ECO:0000256" key="2">
    <source>
        <dbReference type="ARBA" id="ARBA00005464"/>
    </source>
</evidence>
<comment type="domain">
    <text evidence="11">Consists of 3 domains; the N-terminus binds the ribosome, the middle domain has PPIase activity, while the C-terminus has intrinsic chaperone activity on its own.</text>
</comment>
<dbReference type="GO" id="GO:0051301">
    <property type="term" value="P:cell division"/>
    <property type="evidence" value="ECO:0007669"/>
    <property type="project" value="UniProtKB-KW"/>
</dbReference>
<feature type="domain" description="Trigger factor C-terminal" evidence="14">
    <location>
        <begin position="263"/>
        <end position="409"/>
    </location>
</feature>